<dbReference type="PANTHER" id="PTHR35004">
    <property type="entry name" value="TRANSPOSASE RV3428C-RELATED"/>
    <property type="match status" value="1"/>
</dbReference>
<dbReference type="SUPFAM" id="SSF46689">
    <property type="entry name" value="Homeodomain-like"/>
    <property type="match status" value="1"/>
</dbReference>
<dbReference type="InterPro" id="IPR036388">
    <property type="entry name" value="WH-like_DNA-bd_sf"/>
</dbReference>
<dbReference type="PROSITE" id="PS50994">
    <property type="entry name" value="INTEGRASE"/>
    <property type="match status" value="1"/>
</dbReference>
<gene>
    <name evidence="2" type="ORF">PQJ61_04250</name>
</gene>
<dbReference type="InterPro" id="IPR036397">
    <property type="entry name" value="RNaseH_sf"/>
</dbReference>
<dbReference type="Proteomes" id="UP001221217">
    <property type="component" value="Unassembled WGS sequence"/>
</dbReference>
<protein>
    <submittedName>
        <fullName evidence="2">IS481 family transposase</fullName>
    </submittedName>
</protein>
<reference evidence="2 3" key="1">
    <citation type="submission" date="2022-12" db="EMBL/GenBank/DDBJ databases">
        <title>Metagenome assembled genome from gulf of manar.</title>
        <authorList>
            <person name="Kohli P."/>
            <person name="Pk S."/>
            <person name="Venkata Ramana C."/>
            <person name="Sasikala C."/>
        </authorList>
    </citation>
    <scope>NUCLEOTIDE SEQUENCE [LARGE SCALE GENOMIC DNA]</scope>
    <source>
        <strain evidence="2">JB008</strain>
    </source>
</reference>
<evidence type="ECO:0000313" key="2">
    <source>
        <dbReference type="EMBL" id="MDC7225958.1"/>
    </source>
</evidence>
<dbReference type="InterPro" id="IPR009057">
    <property type="entry name" value="Homeodomain-like_sf"/>
</dbReference>
<dbReference type="GO" id="GO:0015074">
    <property type="term" value="P:DNA integration"/>
    <property type="evidence" value="ECO:0007669"/>
    <property type="project" value="InterPro"/>
</dbReference>
<dbReference type="InterPro" id="IPR001584">
    <property type="entry name" value="Integrase_cat-core"/>
</dbReference>
<dbReference type="AlphaFoldDB" id="A0AAJ1IAZ8"/>
<dbReference type="EMBL" id="JAQQAL010000010">
    <property type="protein sequence ID" value="MDC7225958.1"/>
    <property type="molecule type" value="Genomic_DNA"/>
</dbReference>
<dbReference type="NCBIfam" id="NF033577">
    <property type="entry name" value="transpos_IS481"/>
    <property type="match status" value="1"/>
</dbReference>
<dbReference type="GO" id="GO:0003676">
    <property type="term" value="F:nucleic acid binding"/>
    <property type="evidence" value="ECO:0007669"/>
    <property type="project" value="InterPro"/>
</dbReference>
<dbReference type="PANTHER" id="PTHR35004:SF7">
    <property type="entry name" value="INTEGRASE PROTEIN"/>
    <property type="match status" value="1"/>
</dbReference>
<dbReference type="InterPro" id="IPR012337">
    <property type="entry name" value="RNaseH-like_sf"/>
</dbReference>
<dbReference type="Gene3D" id="1.10.10.10">
    <property type="entry name" value="Winged helix-like DNA-binding domain superfamily/Winged helix DNA-binding domain"/>
    <property type="match status" value="1"/>
</dbReference>
<dbReference type="InterPro" id="IPR047656">
    <property type="entry name" value="IS481-like_transpos"/>
</dbReference>
<evidence type="ECO:0000259" key="1">
    <source>
        <dbReference type="PROSITE" id="PS50994"/>
    </source>
</evidence>
<evidence type="ECO:0000313" key="3">
    <source>
        <dbReference type="Proteomes" id="UP001221217"/>
    </source>
</evidence>
<dbReference type="Pfam" id="PF13565">
    <property type="entry name" value="HTH_32"/>
    <property type="match status" value="1"/>
</dbReference>
<comment type="caution">
    <text evidence="2">The sequence shown here is derived from an EMBL/GenBank/DDBJ whole genome shotgun (WGS) entry which is preliminary data.</text>
</comment>
<proteinExistence type="predicted"/>
<feature type="domain" description="Integrase catalytic" evidence="1">
    <location>
        <begin position="129"/>
        <end position="288"/>
    </location>
</feature>
<dbReference type="Gene3D" id="3.30.420.10">
    <property type="entry name" value="Ribonuclease H-like superfamily/Ribonuclease H"/>
    <property type="match status" value="1"/>
</dbReference>
<dbReference type="Pfam" id="PF00665">
    <property type="entry name" value="rve"/>
    <property type="match status" value="1"/>
</dbReference>
<organism evidence="2 3">
    <name type="scientific">Candidatus Thalassospirochaeta sargassi</name>
    <dbReference type="NCBI Taxonomy" id="3119039"/>
    <lineage>
        <taxon>Bacteria</taxon>
        <taxon>Pseudomonadati</taxon>
        <taxon>Spirochaetota</taxon>
        <taxon>Spirochaetia</taxon>
        <taxon>Spirochaetales</taxon>
        <taxon>Spirochaetaceae</taxon>
        <taxon>Candidatus Thalassospirochaeta</taxon>
    </lineage>
</organism>
<sequence>MNKQMKARLQWVEYYLQVNDAGLTCRRYGISRPTLRKWVARYKENGVTGLESNSRRPKNSPNQKLTEKTIEIISSMRKKSNLGNRRIQSELKRRHNISLSRATIHKVLSQLDVKPLRRPKREKKYKRYEKAIPGERVQMDVCKIKNGCYQYTAIDDCSRYRVLRVYSRRTAKNTLDFIDCVIEEMPFPIQRFQTDRGKEFFAFKVQERLQEYCIKFRPIKPASPHLNGKVERSQQTDLQEFYPTIDFENKSLEEIDQLLSEWQHYYNWNRPHGSLNGLSPIDRVGDRSKKTPYWDEIEFNYLKSTERIQEQNYYLDLQLRKHTKS</sequence>
<accession>A0AAJ1IAZ8</accession>
<name>A0AAJ1IAZ8_9SPIO</name>
<dbReference type="SUPFAM" id="SSF53098">
    <property type="entry name" value="Ribonuclease H-like"/>
    <property type="match status" value="1"/>
</dbReference>